<dbReference type="GO" id="GO:0004222">
    <property type="term" value="F:metalloendopeptidase activity"/>
    <property type="evidence" value="ECO:0007669"/>
    <property type="project" value="TreeGrafter"/>
</dbReference>
<dbReference type="AlphaFoldDB" id="A0A401ILF7"/>
<keyword evidence="4" id="KW-1185">Reference proteome</keyword>
<evidence type="ECO:0000313" key="3">
    <source>
        <dbReference type="EMBL" id="GBF82076.1"/>
    </source>
</evidence>
<dbReference type="SUPFAM" id="SSF51261">
    <property type="entry name" value="Duplicated hybrid motif"/>
    <property type="match status" value="1"/>
</dbReference>
<feature type="domain" description="M23ase beta-sheet core" evidence="2">
    <location>
        <begin position="341"/>
        <end position="429"/>
    </location>
</feature>
<name>A0A401ILF7_APHSA</name>
<proteinExistence type="predicted"/>
<sequence length="466" mass="49796">MNQLSSPGNHPIVKYLKRRFLKQSLSLISGVSIVTSGLGWTQAIASTDILVIPDTAAPAPKFESAPSSPVKVPKASVYQNFNSSPATKPVISDTVAKPDVPKFSPKPSGFQQRVAPISRVKLAAPKILPPTAPKANNPVLLNQTVAPISPQTIQLAPSGISQGKNSYIDTTSYGGSPSKVILTERGSGCQTISQNGQLSQGGCGRVAKAQPTPRYNEAFTPRRVNLATRQVNSPVRLAQAYPSVGMVQRSPVTIQPLRLKSQPITSDQVVSLQPVTRQGLSIGLEPVPRYNRSATLYAAYQGQNVPQAQAKTDLIYPIPIVASITSAFGWRVHPIAGTGRIHQGTDIGAPLGTPVLAAYAGEVAMADWSGGYGLMVVLRHLEGTQESRYAHLSEVYVQPGETVEQGTVIGRVGSTGYSTGPHLHFEWRHLTEQGWVAVDAGVHLEYALDNLMRSMQLAQQTPKSEG</sequence>
<reference evidence="4" key="1">
    <citation type="submission" date="2017-05" db="EMBL/GenBank/DDBJ databases">
        <title>Physiological properties and genetic analysis related to exopolysaccharide production of fresh-water unicellular cyanobacterium Aphanothece sacrum, Suizenji Nori, that has been cultured as a food source in Japan.</title>
        <authorList>
            <person name="Kanesaki Y."/>
            <person name="Yoshikawa S."/>
            <person name="Ohki K."/>
        </authorList>
    </citation>
    <scope>NUCLEOTIDE SEQUENCE [LARGE SCALE GENOMIC DNA]</scope>
    <source>
        <strain evidence="4">FPU1</strain>
    </source>
</reference>
<dbReference type="Pfam" id="PF01551">
    <property type="entry name" value="Peptidase_M23"/>
    <property type="match status" value="1"/>
</dbReference>
<dbReference type="EMBL" id="BDQK01000015">
    <property type="protein sequence ID" value="GBF82076.1"/>
    <property type="molecule type" value="Genomic_DNA"/>
</dbReference>
<dbReference type="Gene3D" id="2.70.70.10">
    <property type="entry name" value="Glucose Permease (Domain IIA)"/>
    <property type="match status" value="1"/>
</dbReference>
<evidence type="ECO:0000256" key="1">
    <source>
        <dbReference type="ARBA" id="ARBA00022729"/>
    </source>
</evidence>
<evidence type="ECO:0000313" key="4">
    <source>
        <dbReference type="Proteomes" id="UP000287247"/>
    </source>
</evidence>
<dbReference type="RefSeq" id="WP_124974373.1">
    <property type="nucleotide sequence ID" value="NZ_BDQK01000015.1"/>
</dbReference>
<keyword evidence="1" id="KW-0732">Signal</keyword>
<dbReference type="InterPro" id="IPR050570">
    <property type="entry name" value="Cell_wall_metabolism_enzyme"/>
</dbReference>
<organism evidence="3 4">
    <name type="scientific">Aphanothece sacrum FPU1</name>
    <dbReference type="NCBI Taxonomy" id="1920663"/>
    <lineage>
        <taxon>Bacteria</taxon>
        <taxon>Bacillati</taxon>
        <taxon>Cyanobacteriota</taxon>
        <taxon>Cyanophyceae</taxon>
        <taxon>Oscillatoriophycideae</taxon>
        <taxon>Chroococcales</taxon>
        <taxon>Aphanothecaceae</taxon>
        <taxon>Aphanothece</taxon>
    </lineage>
</organism>
<dbReference type="Proteomes" id="UP000287247">
    <property type="component" value="Unassembled WGS sequence"/>
</dbReference>
<gene>
    <name evidence="3" type="ORF">AsFPU1_3502</name>
</gene>
<accession>A0A401ILF7</accession>
<dbReference type="InterPro" id="IPR011055">
    <property type="entry name" value="Dup_hybrid_motif"/>
</dbReference>
<comment type="caution">
    <text evidence="3">The sequence shown here is derived from an EMBL/GenBank/DDBJ whole genome shotgun (WGS) entry which is preliminary data.</text>
</comment>
<dbReference type="PANTHER" id="PTHR21666:SF289">
    <property type="entry name" value="L-ALA--D-GLU ENDOPEPTIDASE"/>
    <property type="match status" value="1"/>
</dbReference>
<dbReference type="PANTHER" id="PTHR21666">
    <property type="entry name" value="PEPTIDASE-RELATED"/>
    <property type="match status" value="1"/>
</dbReference>
<protein>
    <recommendedName>
        <fullName evidence="2">M23ase beta-sheet core domain-containing protein</fullName>
    </recommendedName>
</protein>
<evidence type="ECO:0000259" key="2">
    <source>
        <dbReference type="Pfam" id="PF01551"/>
    </source>
</evidence>
<dbReference type="InterPro" id="IPR016047">
    <property type="entry name" value="M23ase_b-sheet_dom"/>
</dbReference>
<dbReference type="CDD" id="cd12797">
    <property type="entry name" value="M23_peptidase"/>
    <property type="match status" value="1"/>
</dbReference>
<dbReference type="OrthoDB" id="507840at2"/>